<feature type="domain" description="Reverse transcriptase zinc-binding" evidence="2">
    <location>
        <begin position="286"/>
        <end position="372"/>
    </location>
</feature>
<dbReference type="PANTHER" id="PTHR47723">
    <property type="entry name" value="OS05G0353850 PROTEIN"/>
    <property type="match status" value="1"/>
</dbReference>
<dbReference type="EMBL" id="JBBPBN010000063">
    <property type="protein sequence ID" value="KAK8986666.1"/>
    <property type="molecule type" value="Genomic_DNA"/>
</dbReference>
<evidence type="ECO:0000259" key="2">
    <source>
        <dbReference type="Pfam" id="PF13966"/>
    </source>
</evidence>
<gene>
    <name evidence="3" type="ORF">V6N11_010219</name>
</gene>
<comment type="caution">
    <text evidence="3">The sequence shown here is derived from an EMBL/GenBank/DDBJ whole genome shotgun (WGS) entry which is preliminary data.</text>
</comment>
<keyword evidence="4" id="KW-1185">Reference proteome</keyword>
<protein>
    <recommendedName>
        <fullName evidence="2">Reverse transcriptase zinc-binding domain-containing protein</fullName>
    </recommendedName>
</protein>
<feature type="chain" id="PRO_5046892771" description="Reverse transcriptase zinc-binding domain-containing protein" evidence="1">
    <location>
        <begin position="27"/>
        <end position="586"/>
    </location>
</feature>
<sequence length="586" mass="66388">MLIGCFMNPFLCAVIAWSWKLSPAACSVMSPPLQPVQMGHSEQRRVVQHVGEFSESPWGMDSWFVKSIGICSAIEAELWDIYKCLKYAWNCQASIGIRLWTLTLGKYLGVPVIHQRMKPCNRGGLGVPRCNERNLAFMHKLAFQLVSSSTSMWVTTLRQKYRLLTTCPLSIARRNCSPLWRALANIWDSFLDNIFWLVGDGHDVYLWNDTSVSNLGPLRPWLSHASFSIDHMHFADMLQADGNWNTSRLSSLLDPVVVSYVIGVPPPSLDDTCDMVAWRCTPTGVFTVASAYECLLSASWDACDPKWACIWSLPVTQQIRMFLWLVLRQRLLTNVERVRRGLSSDPSCSCCGCYNESILHILRDCPPVRSIWQSIIPQADHECFFGASLEHWIVSNIKASRAFGRDTLPRSLFFSSFIWQVWKRRNDFVFNGECLPLPDIYRIGFVWASHFVASIPDAAMDSHAAIDLIKWTAPPHDWVSLNTDAAVSSSYNFGAIGGVLRGPAGDWLRGYFSARFFSNNITCISSGILHNAVKTVAWEAFTRFAGCRQGERRDGLSKLKQYFSYFGYIPNSSFNFTEDFTVQKVY</sequence>
<reference evidence="3 4" key="1">
    <citation type="journal article" date="2024" name="G3 (Bethesda)">
        <title>Genome assembly of Hibiscus sabdariffa L. provides insights into metabolisms of medicinal natural products.</title>
        <authorList>
            <person name="Kim T."/>
        </authorList>
    </citation>
    <scope>NUCLEOTIDE SEQUENCE [LARGE SCALE GENOMIC DNA]</scope>
    <source>
        <strain evidence="3">TK-2024</strain>
        <tissue evidence="3">Old leaves</tissue>
    </source>
</reference>
<accession>A0ABR2PE03</accession>
<dbReference type="Proteomes" id="UP001396334">
    <property type="component" value="Unassembled WGS sequence"/>
</dbReference>
<dbReference type="InterPro" id="IPR053151">
    <property type="entry name" value="RNase_H-like"/>
</dbReference>
<dbReference type="InterPro" id="IPR026960">
    <property type="entry name" value="RVT-Znf"/>
</dbReference>
<proteinExistence type="predicted"/>
<evidence type="ECO:0000256" key="1">
    <source>
        <dbReference type="SAM" id="SignalP"/>
    </source>
</evidence>
<name>A0ABR2PE03_9ROSI</name>
<evidence type="ECO:0000313" key="3">
    <source>
        <dbReference type="EMBL" id="KAK8986666.1"/>
    </source>
</evidence>
<organism evidence="3 4">
    <name type="scientific">Hibiscus sabdariffa</name>
    <name type="common">roselle</name>
    <dbReference type="NCBI Taxonomy" id="183260"/>
    <lineage>
        <taxon>Eukaryota</taxon>
        <taxon>Viridiplantae</taxon>
        <taxon>Streptophyta</taxon>
        <taxon>Embryophyta</taxon>
        <taxon>Tracheophyta</taxon>
        <taxon>Spermatophyta</taxon>
        <taxon>Magnoliopsida</taxon>
        <taxon>eudicotyledons</taxon>
        <taxon>Gunneridae</taxon>
        <taxon>Pentapetalae</taxon>
        <taxon>rosids</taxon>
        <taxon>malvids</taxon>
        <taxon>Malvales</taxon>
        <taxon>Malvaceae</taxon>
        <taxon>Malvoideae</taxon>
        <taxon>Hibiscus</taxon>
    </lineage>
</organism>
<keyword evidence="1" id="KW-0732">Signal</keyword>
<evidence type="ECO:0000313" key="4">
    <source>
        <dbReference type="Proteomes" id="UP001396334"/>
    </source>
</evidence>
<dbReference type="PANTHER" id="PTHR47723:SF19">
    <property type="entry name" value="POLYNUCLEOTIDYL TRANSFERASE, RIBONUCLEASE H-LIKE SUPERFAMILY PROTEIN"/>
    <property type="match status" value="1"/>
</dbReference>
<dbReference type="Pfam" id="PF13966">
    <property type="entry name" value="zf-RVT"/>
    <property type="match status" value="1"/>
</dbReference>
<feature type="signal peptide" evidence="1">
    <location>
        <begin position="1"/>
        <end position="26"/>
    </location>
</feature>